<protein>
    <submittedName>
        <fullName evidence="1">Uncharacterized protein</fullName>
    </submittedName>
</protein>
<evidence type="ECO:0000313" key="1">
    <source>
        <dbReference type="EMBL" id="KAG8194985.1"/>
    </source>
</evidence>
<dbReference type="Proteomes" id="UP000827092">
    <property type="component" value="Unassembled WGS sequence"/>
</dbReference>
<gene>
    <name evidence="1" type="ORF">JTE90_008163</name>
</gene>
<sequence>MNHTILPLSQTSQNYATDPRIPTALPNFHVSLFEWGVQVAGCCAVFTLDWTHLRDPGLKLRRLCNSIADRETTDHMLGLI</sequence>
<dbReference type="AlphaFoldDB" id="A0AAV6VDX0"/>
<evidence type="ECO:0000313" key="2">
    <source>
        <dbReference type="Proteomes" id="UP000827092"/>
    </source>
</evidence>
<proteinExistence type="predicted"/>
<reference evidence="1 2" key="1">
    <citation type="journal article" date="2022" name="Nat. Ecol. Evol.">
        <title>A masculinizing supergene underlies an exaggerated male reproductive morph in a spider.</title>
        <authorList>
            <person name="Hendrickx F."/>
            <person name="De Corte Z."/>
            <person name="Sonet G."/>
            <person name="Van Belleghem S.M."/>
            <person name="Kostlbacher S."/>
            <person name="Vangestel C."/>
        </authorList>
    </citation>
    <scope>NUCLEOTIDE SEQUENCE [LARGE SCALE GENOMIC DNA]</scope>
    <source>
        <strain evidence="1">W744_W776</strain>
    </source>
</reference>
<accession>A0AAV6VDX0</accession>
<organism evidence="1 2">
    <name type="scientific">Oedothorax gibbosus</name>
    <dbReference type="NCBI Taxonomy" id="931172"/>
    <lineage>
        <taxon>Eukaryota</taxon>
        <taxon>Metazoa</taxon>
        <taxon>Ecdysozoa</taxon>
        <taxon>Arthropoda</taxon>
        <taxon>Chelicerata</taxon>
        <taxon>Arachnida</taxon>
        <taxon>Araneae</taxon>
        <taxon>Araneomorphae</taxon>
        <taxon>Entelegynae</taxon>
        <taxon>Araneoidea</taxon>
        <taxon>Linyphiidae</taxon>
        <taxon>Erigoninae</taxon>
        <taxon>Oedothorax</taxon>
    </lineage>
</organism>
<dbReference type="EMBL" id="JAFNEN010000095">
    <property type="protein sequence ID" value="KAG8194985.1"/>
    <property type="molecule type" value="Genomic_DNA"/>
</dbReference>
<keyword evidence="2" id="KW-1185">Reference proteome</keyword>
<comment type="caution">
    <text evidence="1">The sequence shown here is derived from an EMBL/GenBank/DDBJ whole genome shotgun (WGS) entry which is preliminary data.</text>
</comment>
<name>A0AAV6VDX0_9ARAC</name>